<gene>
    <name evidence="1" type="ORF">OCBIM_22026153mg</name>
</gene>
<proteinExistence type="predicted"/>
<organism evidence="1">
    <name type="scientific">Octopus bimaculoides</name>
    <name type="common">California two-spotted octopus</name>
    <dbReference type="NCBI Taxonomy" id="37653"/>
    <lineage>
        <taxon>Eukaryota</taxon>
        <taxon>Metazoa</taxon>
        <taxon>Spiralia</taxon>
        <taxon>Lophotrochozoa</taxon>
        <taxon>Mollusca</taxon>
        <taxon>Cephalopoda</taxon>
        <taxon>Coleoidea</taxon>
        <taxon>Octopodiformes</taxon>
        <taxon>Octopoda</taxon>
        <taxon>Incirrata</taxon>
        <taxon>Octopodidae</taxon>
        <taxon>Octopus</taxon>
    </lineage>
</organism>
<protein>
    <submittedName>
        <fullName evidence="1">Uncharacterized protein</fullName>
    </submittedName>
</protein>
<dbReference type="AlphaFoldDB" id="A0A0L8GY47"/>
<reference evidence="1" key="1">
    <citation type="submission" date="2015-07" db="EMBL/GenBank/DDBJ databases">
        <title>MeaNS - Measles Nucleotide Surveillance Program.</title>
        <authorList>
            <person name="Tran T."/>
            <person name="Druce J."/>
        </authorList>
    </citation>
    <scope>NUCLEOTIDE SEQUENCE</scope>
    <source>
        <strain evidence="1">UCB-OBI-ISO-001</strain>
        <tissue evidence="1">Gonad</tissue>
    </source>
</reference>
<name>A0A0L8GY47_OCTBM</name>
<accession>A0A0L8GY47</accession>
<dbReference type="EMBL" id="KQ420004">
    <property type="protein sequence ID" value="KOF81759.1"/>
    <property type="molecule type" value="Genomic_DNA"/>
</dbReference>
<sequence>MRGVSDGILPDCSGGVASVKARWTLVPTCTACHDSRQERWSAAKGSSRRRR</sequence>
<evidence type="ECO:0000313" key="1">
    <source>
        <dbReference type="EMBL" id="KOF81759.1"/>
    </source>
</evidence>